<feature type="region of interest" description="Disordered" evidence="1">
    <location>
        <begin position="101"/>
        <end position="121"/>
    </location>
</feature>
<proteinExistence type="predicted"/>
<name>A0AAV6J8A8_9ERIC</name>
<protein>
    <submittedName>
        <fullName evidence="3">Uncharacterized protein</fullName>
    </submittedName>
</protein>
<evidence type="ECO:0000313" key="3">
    <source>
        <dbReference type="EMBL" id="KAG5536557.1"/>
    </source>
</evidence>
<evidence type="ECO:0000256" key="1">
    <source>
        <dbReference type="SAM" id="MobiDB-lite"/>
    </source>
</evidence>
<feature type="transmembrane region" description="Helical" evidence="2">
    <location>
        <begin position="205"/>
        <end position="225"/>
    </location>
</feature>
<keyword evidence="4" id="KW-1185">Reference proteome</keyword>
<accession>A0AAV6J8A8</accession>
<organism evidence="3 4">
    <name type="scientific">Rhododendron griersonianum</name>
    <dbReference type="NCBI Taxonomy" id="479676"/>
    <lineage>
        <taxon>Eukaryota</taxon>
        <taxon>Viridiplantae</taxon>
        <taxon>Streptophyta</taxon>
        <taxon>Embryophyta</taxon>
        <taxon>Tracheophyta</taxon>
        <taxon>Spermatophyta</taxon>
        <taxon>Magnoliopsida</taxon>
        <taxon>eudicotyledons</taxon>
        <taxon>Gunneridae</taxon>
        <taxon>Pentapetalae</taxon>
        <taxon>asterids</taxon>
        <taxon>Ericales</taxon>
        <taxon>Ericaceae</taxon>
        <taxon>Ericoideae</taxon>
        <taxon>Rhodoreae</taxon>
        <taxon>Rhododendron</taxon>
    </lineage>
</organism>
<keyword evidence="2" id="KW-0472">Membrane</keyword>
<gene>
    <name evidence="3" type="ORF">RHGRI_024095</name>
</gene>
<keyword evidence="2" id="KW-1133">Transmembrane helix</keyword>
<evidence type="ECO:0000256" key="2">
    <source>
        <dbReference type="SAM" id="Phobius"/>
    </source>
</evidence>
<sequence>MYVSPGFLSQQLTRYEKKRNRIVQENLQVLKEQGWMWIDEDYLPSNGEGRVRNAGPGKKKGPSDAQPLRKSQRTQEKGRQAIQIQPHTVLAEGMAAVATQPTQLPTSPTEQTNPFGSPHTIVSSRASSLIAGKKCVRGPTRGKNVNKMRKTLGHPIPVVINPETMSIEGKYATYVACAIGLNIRDHAPVRDIGWGDIDFGIRGSIILRVGVINNFVVLVQCIFYLNHVKTRIILMFEISIKSLIEKIRIYL</sequence>
<dbReference type="EMBL" id="JACTNZ010000008">
    <property type="protein sequence ID" value="KAG5536557.1"/>
    <property type="molecule type" value="Genomic_DNA"/>
</dbReference>
<comment type="caution">
    <text evidence="3">The sequence shown here is derived from an EMBL/GenBank/DDBJ whole genome shotgun (WGS) entry which is preliminary data.</text>
</comment>
<evidence type="ECO:0000313" key="4">
    <source>
        <dbReference type="Proteomes" id="UP000823749"/>
    </source>
</evidence>
<dbReference type="AlphaFoldDB" id="A0AAV6J8A8"/>
<dbReference type="Proteomes" id="UP000823749">
    <property type="component" value="Chromosome 8"/>
</dbReference>
<keyword evidence="2" id="KW-0812">Transmembrane</keyword>
<feature type="region of interest" description="Disordered" evidence="1">
    <location>
        <begin position="47"/>
        <end position="80"/>
    </location>
</feature>
<reference evidence="3" key="1">
    <citation type="submission" date="2020-08" db="EMBL/GenBank/DDBJ databases">
        <title>Plant Genome Project.</title>
        <authorList>
            <person name="Zhang R.-G."/>
        </authorList>
    </citation>
    <scope>NUCLEOTIDE SEQUENCE</scope>
    <source>
        <strain evidence="3">WSP0</strain>
        <tissue evidence="3">Leaf</tissue>
    </source>
</reference>